<reference evidence="10 11" key="1">
    <citation type="submission" date="2018-03" db="EMBL/GenBank/DDBJ databases">
        <title>Genome sequence of Paenibacillus elgii strain AC13 an antimicrobial compound producing bacteria.</title>
        <authorList>
            <person name="Kurokawa A.S."/>
            <person name="Araujo J.F."/>
            <person name="Costa R.A."/>
            <person name="Ortega D.B."/>
            <person name="Pires A.S."/>
            <person name="Pappas G.J.Jr."/>
            <person name="Franco O.L."/>
            <person name="Barreto C."/>
            <person name="Magalhaes B.S."/>
            <person name="Kruger R.H."/>
        </authorList>
    </citation>
    <scope>NUCLEOTIDE SEQUENCE [LARGE SCALE GENOMIC DNA]</scope>
    <source>
        <strain evidence="10 11">AC13</strain>
    </source>
</reference>
<dbReference type="GO" id="GO:0046872">
    <property type="term" value="F:metal ion binding"/>
    <property type="evidence" value="ECO:0007669"/>
    <property type="project" value="UniProtKB-KW"/>
</dbReference>
<sequence length="412" mass="45305">MEAPAGEVLREQADRVFASGAGSGKTAVRRAGALAGGTAMTDSAMQRLARQTMARSLALREGESVLIDVVGCAEALTEAMIEAACEAGARPYLNVMPVRHLKSLIGGCTEEQFLQWAEMDRERLRTMNAYVGIRADDNIYEMTDVPEDRYDRYVRAYLQPKQMAMARLGRWVLLRSPTVGMAQLAGMSLDACTGLYYRACGLNYERFAELAQPLCERLGRTDRVRIVAPGTDLSFSIRGMGHMVCDGRFNLPDGELFTAPRIDSAEGIITFNVPASYMGIVYENVSLRFQRGVVTDASCSVAERTERLQAVLKLDEGASRIGEFGIGLNPHIDRPMNNVLFDEKMRGSLHLALGQAYPMADNGNESSVHWDLVLSQTKASGGGALFFDDELIRKDGLFLPPDLQPLDTWRGE</sequence>
<comment type="cofactor">
    <cofactor evidence="3">
        <name>Zn(2+)</name>
        <dbReference type="ChEBI" id="CHEBI:29105"/>
    </cofactor>
</comment>
<evidence type="ECO:0000256" key="7">
    <source>
        <dbReference type="ARBA" id="ARBA00022723"/>
    </source>
</evidence>
<keyword evidence="9" id="KW-0482">Metalloprotease</keyword>
<evidence type="ECO:0000256" key="6">
    <source>
        <dbReference type="ARBA" id="ARBA00022670"/>
    </source>
</evidence>
<dbReference type="GO" id="GO:0006508">
    <property type="term" value="P:proteolysis"/>
    <property type="evidence" value="ECO:0007669"/>
    <property type="project" value="UniProtKB-KW"/>
</dbReference>
<dbReference type="Pfam" id="PF02073">
    <property type="entry name" value="Peptidase_M29"/>
    <property type="match status" value="1"/>
</dbReference>
<dbReference type="EMBL" id="PYHP01000095">
    <property type="protein sequence ID" value="PUA35221.1"/>
    <property type="molecule type" value="Genomic_DNA"/>
</dbReference>
<keyword evidence="7" id="KW-0479">Metal-binding</keyword>
<evidence type="ECO:0000256" key="1">
    <source>
        <dbReference type="ARBA" id="ARBA00001941"/>
    </source>
</evidence>
<dbReference type="SUPFAM" id="SSF144052">
    <property type="entry name" value="Thermophilic metalloprotease-like"/>
    <property type="match status" value="1"/>
</dbReference>
<gene>
    <name evidence="10" type="ORF">C8Z91_31950</name>
</gene>
<comment type="cofactor">
    <cofactor evidence="2">
        <name>Mg(2+)</name>
        <dbReference type="ChEBI" id="CHEBI:18420"/>
    </cofactor>
</comment>
<evidence type="ECO:0000313" key="10">
    <source>
        <dbReference type="EMBL" id="PUA35221.1"/>
    </source>
</evidence>
<name>A0A2T6FTI7_9BACL</name>
<dbReference type="InterPro" id="IPR035097">
    <property type="entry name" value="M29_N-terminal"/>
</dbReference>
<evidence type="ECO:0000256" key="5">
    <source>
        <dbReference type="ARBA" id="ARBA00022438"/>
    </source>
</evidence>
<comment type="caution">
    <text evidence="10">The sequence shown here is derived from an EMBL/GenBank/DDBJ whole genome shotgun (WGS) entry which is preliminary data.</text>
</comment>
<accession>A0A2T6FTI7</accession>
<keyword evidence="8" id="KW-0378">Hydrolase</keyword>
<evidence type="ECO:0000256" key="2">
    <source>
        <dbReference type="ARBA" id="ARBA00001946"/>
    </source>
</evidence>
<dbReference type="PANTHER" id="PTHR34448:SF1">
    <property type="entry name" value="BLL6088 PROTEIN"/>
    <property type="match status" value="1"/>
</dbReference>
<comment type="similarity">
    <text evidence="4">Belongs to the peptidase M29 family.</text>
</comment>
<dbReference type="InterPro" id="IPR052170">
    <property type="entry name" value="M29_Exopeptidase"/>
</dbReference>
<evidence type="ECO:0000256" key="8">
    <source>
        <dbReference type="ARBA" id="ARBA00022801"/>
    </source>
</evidence>
<keyword evidence="5 10" id="KW-0031">Aminopeptidase</keyword>
<dbReference type="GO" id="GO:0008237">
    <property type="term" value="F:metallopeptidase activity"/>
    <property type="evidence" value="ECO:0007669"/>
    <property type="project" value="UniProtKB-KW"/>
</dbReference>
<evidence type="ECO:0000256" key="4">
    <source>
        <dbReference type="ARBA" id="ARBA00008236"/>
    </source>
</evidence>
<organism evidence="10 11">
    <name type="scientific">Paenibacillus elgii</name>
    <dbReference type="NCBI Taxonomy" id="189691"/>
    <lineage>
        <taxon>Bacteria</taxon>
        <taxon>Bacillati</taxon>
        <taxon>Bacillota</taxon>
        <taxon>Bacilli</taxon>
        <taxon>Bacillales</taxon>
        <taxon>Paenibacillaceae</taxon>
        <taxon>Paenibacillus</taxon>
    </lineage>
</organism>
<dbReference type="PANTHER" id="PTHR34448">
    <property type="entry name" value="AMINOPEPTIDASE"/>
    <property type="match status" value="1"/>
</dbReference>
<dbReference type="Proteomes" id="UP000244184">
    <property type="component" value="Unassembled WGS sequence"/>
</dbReference>
<evidence type="ECO:0000256" key="3">
    <source>
        <dbReference type="ARBA" id="ARBA00001947"/>
    </source>
</evidence>
<protein>
    <submittedName>
        <fullName evidence="10">Aminopeptidase</fullName>
    </submittedName>
</protein>
<proteinExistence type="inferred from homology"/>
<evidence type="ECO:0000313" key="11">
    <source>
        <dbReference type="Proteomes" id="UP000244184"/>
    </source>
</evidence>
<dbReference type="GO" id="GO:0004177">
    <property type="term" value="F:aminopeptidase activity"/>
    <property type="evidence" value="ECO:0007669"/>
    <property type="project" value="UniProtKB-KW"/>
</dbReference>
<evidence type="ECO:0000256" key="9">
    <source>
        <dbReference type="ARBA" id="ARBA00023049"/>
    </source>
</evidence>
<dbReference type="Gene3D" id="3.40.1830.10">
    <property type="entry name" value="Thermophilic metalloprotease (M29)"/>
    <property type="match status" value="1"/>
</dbReference>
<keyword evidence="6" id="KW-0645">Protease</keyword>
<dbReference type="AlphaFoldDB" id="A0A2T6FTI7"/>
<dbReference type="InterPro" id="IPR000787">
    <property type="entry name" value="Peptidase_M29"/>
</dbReference>
<comment type="cofactor">
    <cofactor evidence="1">
        <name>Co(2+)</name>
        <dbReference type="ChEBI" id="CHEBI:48828"/>
    </cofactor>
</comment>